<keyword evidence="3" id="KW-1185">Reference proteome</keyword>
<dbReference type="KEGG" id="dez:DKM44_14180"/>
<feature type="compositionally biased region" description="Basic and acidic residues" evidence="1">
    <location>
        <begin position="22"/>
        <end position="31"/>
    </location>
</feature>
<name>A0A2Z3JUM1_9DEIO</name>
<dbReference type="OrthoDB" id="71903at2"/>
<evidence type="ECO:0000313" key="3">
    <source>
        <dbReference type="Proteomes" id="UP000245368"/>
    </source>
</evidence>
<gene>
    <name evidence="2" type="ORF">DKM44_14180</name>
</gene>
<feature type="compositionally biased region" description="Polar residues" evidence="1">
    <location>
        <begin position="1"/>
        <end position="21"/>
    </location>
</feature>
<sequence>MSSDPKSQPHPTDSPSPQGGSKDTDNLHDIKQVQNEGMAEKADQVSKLPDSVTGADAGTRTPRR</sequence>
<dbReference type="Proteomes" id="UP000245368">
    <property type="component" value="Chromosome"/>
</dbReference>
<feature type="region of interest" description="Disordered" evidence="1">
    <location>
        <begin position="1"/>
        <end position="64"/>
    </location>
</feature>
<dbReference type="AlphaFoldDB" id="A0A2Z3JUM1"/>
<evidence type="ECO:0000256" key="1">
    <source>
        <dbReference type="SAM" id="MobiDB-lite"/>
    </source>
</evidence>
<accession>A0A2Z3JUM1</accession>
<proteinExistence type="predicted"/>
<evidence type="ECO:0000313" key="2">
    <source>
        <dbReference type="EMBL" id="AWN24234.1"/>
    </source>
</evidence>
<protein>
    <submittedName>
        <fullName evidence="2">Uncharacterized protein</fullName>
    </submittedName>
</protein>
<reference evidence="2 3" key="1">
    <citation type="submission" date="2018-05" db="EMBL/GenBank/DDBJ databases">
        <title>Complete Genome Sequence of Deinococcus sp. strain 17bor-2.</title>
        <authorList>
            <person name="Srinivasan S."/>
        </authorList>
    </citation>
    <scope>NUCLEOTIDE SEQUENCE [LARGE SCALE GENOMIC DNA]</scope>
    <source>
        <strain evidence="2 3">17bor-2</strain>
    </source>
</reference>
<organism evidence="2 3">
    <name type="scientific">Deinococcus irradiatisoli</name>
    <dbReference type="NCBI Taxonomy" id="2202254"/>
    <lineage>
        <taxon>Bacteria</taxon>
        <taxon>Thermotogati</taxon>
        <taxon>Deinococcota</taxon>
        <taxon>Deinococci</taxon>
        <taxon>Deinococcales</taxon>
        <taxon>Deinococcaceae</taxon>
        <taxon>Deinococcus</taxon>
    </lineage>
</organism>
<dbReference type="RefSeq" id="WP_109827959.1">
    <property type="nucleotide sequence ID" value="NZ_CP029494.1"/>
</dbReference>
<dbReference type="EMBL" id="CP029494">
    <property type="protein sequence ID" value="AWN24234.1"/>
    <property type="molecule type" value="Genomic_DNA"/>
</dbReference>